<feature type="domain" description="L1 transposable element RRM" evidence="2">
    <location>
        <begin position="58"/>
        <end position="147"/>
    </location>
</feature>
<dbReference type="GO" id="GO:1990904">
    <property type="term" value="C:ribonucleoprotein complex"/>
    <property type="evidence" value="ECO:0000318"/>
    <property type="project" value="GO_Central"/>
</dbReference>
<dbReference type="GO" id="GO:0032197">
    <property type="term" value="P:retrotransposition"/>
    <property type="evidence" value="ECO:0000318"/>
    <property type="project" value="GO_Central"/>
</dbReference>
<dbReference type="Gene3D" id="3.30.70.1820">
    <property type="entry name" value="L1 transposable element, RRM domain"/>
    <property type="match status" value="1"/>
</dbReference>
<evidence type="ECO:0000313" key="4">
    <source>
        <dbReference type="Proteomes" id="UP000002281"/>
    </source>
</evidence>
<name>A0A9L0TED2_HORSE</name>
<proteinExistence type="inferred from homology"/>
<evidence type="ECO:0000313" key="3">
    <source>
        <dbReference type="Ensembl" id="ENSECAP00000085448.1"/>
    </source>
</evidence>
<dbReference type="InterPro" id="IPR004244">
    <property type="entry name" value="Transposase_22"/>
</dbReference>
<organism evidence="3 4">
    <name type="scientific">Equus caballus</name>
    <name type="common">Horse</name>
    <dbReference type="NCBI Taxonomy" id="9796"/>
    <lineage>
        <taxon>Eukaryota</taxon>
        <taxon>Metazoa</taxon>
        <taxon>Chordata</taxon>
        <taxon>Craniata</taxon>
        <taxon>Vertebrata</taxon>
        <taxon>Euteleostomi</taxon>
        <taxon>Mammalia</taxon>
        <taxon>Eutheria</taxon>
        <taxon>Laurasiatheria</taxon>
        <taxon>Perissodactyla</taxon>
        <taxon>Equidae</taxon>
        <taxon>Equus</taxon>
    </lineage>
</organism>
<dbReference type="Pfam" id="PF02994">
    <property type="entry name" value="Transposase_22"/>
    <property type="match status" value="1"/>
</dbReference>
<dbReference type="GO" id="GO:0003727">
    <property type="term" value="F:single-stranded RNA binding"/>
    <property type="evidence" value="ECO:0000318"/>
    <property type="project" value="GO_Central"/>
</dbReference>
<dbReference type="GeneTree" id="ENSGT01150000286982"/>
<keyword evidence="4" id="KW-1185">Reference proteome</keyword>
<dbReference type="Proteomes" id="UP000002281">
    <property type="component" value="Unplaced"/>
</dbReference>
<sequence>MKDTMEAIKQNTDSLNARVDTTEERHVEMLQTEEERELRLKRNEESLREISNSMRKYKIRIIGIEEGEDKEKRAESVLTEITADNFPNLDNERETCLEEAFRSPRCVQVKRPTARHIVVKVAKMNDKERILRAARQKKIPYKGTPIR</sequence>
<evidence type="ECO:0000259" key="2">
    <source>
        <dbReference type="Pfam" id="PF02994"/>
    </source>
</evidence>
<comment type="similarity">
    <text evidence="1">Belongs to the transposase 22 family.</text>
</comment>
<protein>
    <recommendedName>
        <fullName evidence="2">L1 transposable element RRM domain-containing protein</fullName>
    </recommendedName>
</protein>
<reference evidence="3" key="2">
    <citation type="submission" date="2025-08" db="UniProtKB">
        <authorList>
            <consortium name="Ensembl"/>
        </authorList>
    </citation>
    <scope>IDENTIFICATION</scope>
    <source>
        <strain evidence="3">Thoroughbred</strain>
    </source>
</reference>
<dbReference type="AlphaFoldDB" id="A0A9L0TED2"/>
<accession>A0A9L0TED2</accession>
<reference evidence="3" key="3">
    <citation type="submission" date="2025-09" db="UniProtKB">
        <authorList>
            <consortium name="Ensembl"/>
        </authorList>
    </citation>
    <scope>IDENTIFICATION</scope>
    <source>
        <strain evidence="3">Thoroughbred</strain>
    </source>
</reference>
<dbReference type="PANTHER" id="PTHR11505">
    <property type="entry name" value="L1 TRANSPOSABLE ELEMENT-RELATED"/>
    <property type="match status" value="1"/>
</dbReference>
<dbReference type="InterPro" id="IPR043636">
    <property type="entry name" value="L1_RRM_dom"/>
</dbReference>
<reference evidence="3" key="1">
    <citation type="journal article" date="2009" name="Science">
        <title>Genome sequence, comparative analysis, and population genetics of the domestic horse.</title>
        <authorList>
            <consortium name="Broad Institute Genome Sequencing Platform"/>
            <consortium name="Broad Institute Whole Genome Assembly Team"/>
            <person name="Wade C.M."/>
            <person name="Giulotto E."/>
            <person name="Sigurdsson S."/>
            <person name="Zoli M."/>
            <person name="Gnerre S."/>
            <person name="Imsland F."/>
            <person name="Lear T.L."/>
            <person name="Adelson D.L."/>
            <person name="Bailey E."/>
            <person name="Bellone R.R."/>
            <person name="Bloecker H."/>
            <person name="Distl O."/>
            <person name="Edgar R.C."/>
            <person name="Garber M."/>
            <person name="Leeb T."/>
            <person name="Mauceli E."/>
            <person name="MacLeod J.N."/>
            <person name="Penedo M.C.T."/>
            <person name="Raison J.M."/>
            <person name="Sharpe T."/>
            <person name="Vogel J."/>
            <person name="Andersson L."/>
            <person name="Antczak D.F."/>
            <person name="Biagi T."/>
            <person name="Binns M.M."/>
            <person name="Chowdhary B.P."/>
            <person name="Coleman S.J."/>
            <person name="Della Valle G."/>
            <person name="Fryc S."/>
            <person name="Guerin G."/>
            <person name="Hasegawa T."/>
            <person name="Hill E.W."/>
            <person name="Jurka J."/>
            <person name="Kiialainen A."/>
            <person name="Lindgren G."/>
            <person name="Liu J."/>
            <person name="Magnani E."/>
            <person name="Mickelson J.R."/>
            <person name="Murray J."/>
            <person name="Nergadze S.G."/>
            <person name="Onofrio R."/>
            <person name="Pedroni S."/>
            <person name="Piras M.F."/>
            <person name="Raudsepp T."/>
            <person name="Rocchi M."/>
            <person name="Roeed K.H."/>
            <person name="Ryder O.A."/>
            <person name="Searle S."/>
            <person name="Skow L."/>
            <person name="Swinburne J.E."/>
            <person name="Syvaenen A.C."/>
            <person name="Tozaki T."/>
            <person name="Valberg S.J."/>
            <person name="Vaudin M."/>
            <person name="White J.R."/>
            <person name="Zody M.C."/>
            <person name="Lander E.S."/>
            <person name="Lindblad-Toh K."/>
        </authorList>
    </citation>
    <scope>NUCLEOTIDE SEQUENCE [LARGE SCALE GENOMIC DNA]</scope>
    <source>
        <strain evidence="3">Thoroughbred</strain>
    </source>
</reference>
<dbReference type="FunFam" id="3.30.70.1820:FF:000002">
    <property type="entry name" value="LINE-1 retrotransposable element ORF1 protein"/>
    <property type="match status" value="1"/>
</dbReference>
<dbReference type="Ensembl" id="ENSECAT00000093317.1">
    <property type="protein sequence ID" value="ENSECAP00000085448.1"/>
    <property type="gene ID" value="ENSECAG00000054645.1"/>
</dbReference>
<dbReference type="Gene3D" id="1.20.5.390">
    <property type="entry name" value="L1 transposable element, trimerization domain"/>
    <property type="match status" value="1"/>
</dbReference>
<evidence type="ECO:0000256" key="1">
    <source>
        <dbReference type="ARBA" id="ARBA00061640"/>
    </source>
</evidence>